<evidence type="ECO:0000256" key="1">
    <source>
        <dbReference type="ARBA" id="ARBA00005043"/>
    </source>
</evidence>
<evidence type="ECO:0000313" key="4">
    <source>
        <dbReference type="EMBL" id="KIO23053.1"/>
    </source>
</evidence>
<evidence type="ECO:0000256" key="3">
    <source>
        <dbReference type="SAM" id="MobiDB-lite"/>
    </source>
</evidence>
<keyword evidence="5" id="KW-1185">Reference proteome</keyword>
<feature type="region of interest" description="Disordered" evidence="3">
    <location>
        <begin position="1"/>
        <end position="24"/>
    </location>
</feature>
<reference evidence="5" key="2">
    <citation type="submission" date="2015-01" db="EMBL/GenBank/DDBJ databases">
        <title>Evolutionary Origins and Diversification of the Mycorrhizal Mutualists.</title>
        <authorList>
            <consortium name="DOE Joint Genome Institute"/>
            <consortium name="Mycorrhizal Genomics Consortium"/>
            <person name="Kohler A."/>
            <person name="Kuo A."/>
            <person name="Nagy L.G."/>
            <person name="Floudas D."/>
            <person name="Copeland A."/>
            <person name="Barry K.W."/>
            <person name="Cichocki N."/>
            <person name="Veneault-Fourrey C."/>
            <person name="LaButti K."/>
            <person name="Lindquist E.A."/>
            <person name="Lipzen A."/>
            <person name="Lundell T."/>
            <person name="Morin E."/>
            <person name="Murat C."/>
            <person name="Riley R."/>
            <person name="Ohm R."/>
            <person name="Sun H."/>
            <person name="Tunlid A."/>
            <person name="Henrissat B."/>
            <person name="Grigoriev I.V."/>
            <person name="Hibbett D.S."/>
            <person name="Martin F."/>
        </authorList>
    </citation>
    <scope>NUCLEOTIDE SEQUENCE [LARGE SCALE GENOMIC DNA]</scope>
    <source>
        <strain evidence="5">MUT 4182</strain>
    </source>
</reference>
<reference evidence="4 5" key="1">
    <citation type="submission" date="2014-04" db="EMBL/GenBank/DDBJ databases">
        <authorList>
            <consortium name="DOE Joint Genome Institute"/>
            <person name="Kuo A."/>
            <person name="Girlanda M."/>
            <person name="Perotto S."/>
            <person name="Kohler A."/>
            <person name="Nagy L.G."/>
            <person name="Floudas D."/>
            <person name="Copeland A."/>
            <person name="Barry K.W."/>
            <person name="Cichocki N."/>
            <person name="Veneault-Fourrey C."/>
            <person name="LaButti K."/>
            <person name="Lindquist E.A."/>
            <person name="Lipzen A."/>
            <person name="Lundell T."/>
            <person name="Morin E."/>
            <person name="Murat C."/>
            <person name="Sun H."/>
            <person name="Tunlid A."/>
            <person name="Henrissat B."/>
            <person name="Grigoriev I.V."/>
            <person name="Hibbett D.S."/>
            <person name="Martin F."/>
            <person name="Nordberg H.P."/>
            <person name="Cantor M.N."/>
            <person name="Hua S.X."/>
        </authorList>
    </citation>
    <scope>NUCLEOTIDE SEQUENCE [LARGE SCALE GENOMIC DNA]</scope>
    <source>
        <strain evidence="4 5">MUT 4182</strain>
    </source>
</reference>
<organism evidence="4 5">
    <name type="scientific">Tulasnella calospora MUT 4182</name>
    <dbReference type="NCBI Taxonomy" id="1051891"/>
    <lineage>
        <taxon>Eukaryota</taxon>
        <taxon>Fungi</taxon>
        <taxon>Dikarya</taxon>
        <taxon>Basidiomycota</taxon>
        <taxon>Agaricomycotina</taxon>
        <taxon>Agaricomycetes</taxon>
        <taxon>Cantharellales</taxon>
        <taxon>Tulasnellaceae</taxon>
        <taxon>Tulasnella</taxon>
    </lineage>
</organism>
<dbReference type="EMBL" id="KN823094">
    <property type="protein sequence ID" value="KIO23053.1"/>
    <property type="molecule type" value="Genomic_DNA"/>
</dbReference>
<dbReference type="UniPathway" id="UPA00988"/>
<evidence type="ECO:0000313" key="5">
    <source>
        <dbReference type="Proteomes" id="UP000054248"/>
    </source>
</evidence>
<accession>A0A0C3KNU9</accession>
<proteinExistence type="inferred from homology"/>
<dbReference type="Pfam" id="PF09807">
    <property type="entry name" value="ELP6"/>
    <property type="match status" value="1"/>
</dbReference>
<comment type="similarity">
    <text evidence="2">Belongs to the ELP6 family.</text>
</comment>
<evidence type="ECO:0008006" key="6">
    <source>
        <dbReference type="Google" id="ProtNLM"/>
    </source>
</evidence>
<feature type="compositionally biased region" description="Polar residues" evidence="3">
    <location>
        <begin position="1"/>
        <end position="12"/>
    </location>
</feature>
<evidence type="ECO:0000256" key="2">
    <source>
        <dbReference type="ARBA" id="ARBA00008837"/>
    </source>
</evidence>
<feature type="compositionally biased region" description="Low complexity" evidence="3">
    <location>
        <begin position="13"/>
        <end position="24"/>
    </location>
</feature>
<name>A0A0C3KNU9_9AGAM</name>
<dbReference type="Proteomes" id="UP000054248">
    <property type="component" value="Unassembled WGS sequence"/>
</dbReference>
<dbReference type="InterPro" id="IPR018627">
    <property type="entry name" value="ELP6"/>
</dbReference>
<dbReference type="STRING" id="1051891.A0A0C3KNU9"/>
<gene>
    <name evidence="4" type="ORF">M407DRAFT_78572</name>
</gene>
<dbReference type="PANTHER" id="PTHR16184:SF6">
    <property type="entry name" value="ELONGATOR COMPLEX PROTEIN 6"/>
    <property type="match status" value="1"/>
</dbReference>
<dbReference type="GO" id="GO:0002098">
    <property type="term" value="P:tRNA wobble uridine modification"/>
    <property type="evidence" value="ECO:0007669"/>
    <property type="project" value="InterPro"/>
</dbReference>
<dbReference type="AlphaFoldDB" id="A0A0C3KNU9"/>
<dbReference type="GO" id="GO:0033588">
    <property type="term" value="C:elongator holoenzyme complex"/>
    <property type="evidence" value="ECO:0007669"/>
    <property type="project" value="InterPro"/>
</dbReference>
<protein>
    <recommendedName>
        <fullName evidence="6">Elongator complex protein 5</fullName>
    </recommendedName>
</protein>
<dbReference type="PANTHER" id="PTHR16184">
    <property type="entry name" value="ELONGATOR COMPLEX PROTEIN 6"/>
    <property type="match status" value="1"/>
</dbReference>
<sequence>MSTTLVPSLTFPSQSGGTSNSSRSALPTGGQLLLITDDLVSPSDFLLHGAVNMFFKEHKTGRVVVVSSLDEAHWKAVSQKLGLSLAPHSASGAFELLDPSRFLGSSPDTQGTLRRLYDEIHQRIPPTADASRSSTPQLLVIDDISVLEWISTEPTTVIRFIRAIRHITTSSGTGVVIRYHSTSSTKPPPALQHLMETCHYHVSVKSLTSGRSGAVSGEASAHSLKASINAGPVLEDKGFVSRPTAEALHYRVDASGFKFFDRGTAGGVI</sequence>
<dbReference type="Gene3D" id="3.40.50.300">
    <property type="entry name" value="P-loop containing nucleotide triphosphate hydrolases"/>
    <property type="match status" value="1"/>
</dbReference>
<dbReference type="InterPro" id="IPR027417">
    <property type="entry name" value="P-loop_NTPase"/>
</dbReference>
<dbReference type="OrthoDB" id="9995306at2759"/>
<comment type="pathway">
    <text evidence="1">tRNA modification; 5-methoxycarbonylmethyl-2-thiouridine-tRNA biosynthesis.</text>
</comment>
<dbReference type="HOGENOM" id="CLU_073399_1_0_1"/>